<feature type="transmembrane region" description="Helical" evidence="1">
    <location>
        <begin position="12"/>
        <end position="30"/>
    </location>
</feature>
<keyword evidence="2" id="KW-0496">Mitochondrion</keyword>
<gene>
    <name evidence="2" type="primary">orf118</name>
</gene>
<keyword evidence="1" id="KW-1133">Transmembrane helix</keyword>
<dbReference type="EMBL" id="MH319474">
    <property type="protein sequence ID" value="AWX52883.1"/>
    <property type="molecule type" value="Genomic_DNA"/>
</dbReference>
<name>A0A2Z4M8R8_9AGAM</name>
<geneLocation type="mitochondrion" evidence="2"/>
<sequence>MNNLLNNNLDYYSLCIFGTFSVCLISYFVIKSSFYNNIAETPNSPLTFNFNLEQLKEVQDILDKGDELDKQTKDKLDQDFKNILGEENYNEFLEESNKLQDELFDNLNDIFENIDLFL</sequence>
<keyword evidence="1" id="KW-0472">Membrane</keyword>
<proteinExistence type="predicted"/>
<evidence type="ECO:0000313" key="2">
    <source>
        <dbReference type="EMBL" id="AWX52883.1"/>
    </source>
</evidence>
<keyword evidence="1" id="KW-0812">Transmembrane</keyword>
<dbReference type="GeneID" id="37500554"/>
<accession>A0A2Z4M8R8</accession>
<dbReference type="AlphaFoldDB" id="A0A2Z4M8R8"/>
<dbReference type="RefSeq" id="YP_009498176.1">
    <property type="nucleotide sequence ID" value="NC_038054.1"/>
</dbReference>
<protein>
    <recommendedName>
        <fullName evidence="3">Transmembrane protein</fullName>
    </recommendedName>
</protein>
<evidence type="ECO:0008006" key="3">
    <source>
        <dbReference type="Google" id="ProtNLM"/>
    </source>
</evidence>
<organism evidence="2">
    <name type="scientific">Lactifluus volemus</name>
    <dbReference type="NCBI Taxonomy" id="71967"/>
    <lineage>
        <taxon>Eukaryota</taxon>
        <taxon>Fungi</taxon>
        <taxon>Dikarya</taxon>
        <taxon>Basidiomycota</taxon>
        <taxon>Agaricomycotina</taxon>
        <taxon>Agaricomycetes</taxon>
        <taxon>Russulales</taxon>
        <taxon>Russulaceae</taxon>
        <taxon>Lactifluus</taxon>
    </lineage>
</organism>
<reference evidence="2" key="1">
    <citation type="journal article" date="2019" name="Int. J. Biol. Macromol.">
        <title>Characterization and comparative analysis of six complete mitochondrial genomes from ectomycorrhizal fungi of the Lactarius genus and phylogenetic analysis of the Agaricomycetes.</title>
        <authorList>
            <person name="Li Q."/>
            <person name="Wang Q."/>
            <person name="Jin X."/>
            <person name="Chen Z."/>
            <person name="Xiong C."/>
            <person name="Li P."/>
            <person name="Liu Q."/>
            <person name="Huang W."/>
        </authorList>
    </citation>
    <scope>NUCLEOTIDE SEQUENCE</scope>
</reference>
<evidence type="ECO:0000256" key="1">
    <source>
        <dbReference type="SAM" id="Phobius"/>
    </source>
</evidence>